<feature type="region of interest" description="Disordered" evidence="1">
    <location>
        <begin position="80"/>
        <end position="139"/>
    </location>
</feature>
<accession>A0A1B0BQI5</accession>
<organism evidence="4 5">
    <name type="scientific">Glossina palpalis gambiensis</name>
    <dbReference type="NCBI Taxonomy" id="67801"/>
    <lineage>
        <taxon>Eukaryota</taxon>
        <taxon>Metazoa</taxon>
        <taxon>Ecdysozoa</taxon>
        <taxon>Arthropoda</taxon>
        <taxon>Hexapoda</taxon>
        <taxon>Insecta</taxon>
        <taxon>Pterygota</taxon>
        <taxon>Neoptera</taxon>
        <taxon>Endopterygota</taxon>
        <taxon>Diptera</taxon>
        <taxon>Brachycera</taxon>
        <taxon>Muscomorpha</taxon>
        <taxon>Hippoboscoidea</taxon>
        <taxon>Glossinidae</taxon>
        <taxon>Glossina</taxon>
    </lineage>
</organism>
<dbReference type="GO" id="GO:0070628">
    <property type="term" value="F:proteasome binding"/>
    <property type="evidence" value="ECO:0007669"/>
    <property type="project" value="TreeGrafter"/>
</dbReference>
<dbReference type="PROSITE" id="PS50053">
    <property type="entry name" value="UBIQUITIN_2"/>
    <property type="match status" value="1"/>
</dbReference>
<dbReference type="EnsemblMetazoa" id="GPPI037436-RA">
    <property type="protein sequence ID" value="GPPI037436-PA"/>
    <property type="gene ID" value="GPPI037436"/>
</dbReference>
<dbReference type="Pfam" id="PF09280">
    <property type="entry name" value="XPC-binding"/>
    <property type="match status" value="1"/>
</dbReference>
<dbReference type="PROSITE" id="PS50030">
    <property type="entry name" value="UBA"/>
    <property type="match status" value="1"/>
</dbReference>
<dbReference type="Pfam" id="PF00627">
    <property type="entry name" value="UBA"/>
    <property type="match status" value="1"/>
</dbReference>
<dbReference type="InterPro" id="IPR029071">
    <property type="entry name" value="Ubiquitin-like_domsf"/>
</dbReference>
<protein>
    <recommendedName>
        <fullName evidence="6">UV excision repair protein RAD23</fullName>
    </recommendedName>
</protein>
<dbReference type="InterPro" id="IPR015940">
    <property type="entry name" value="UBA"/>
</dbReference>
<dbReference type="Pfam" id="PF00240">
    <property type="entry name" value="ubiquitin"/>
    <property type="match status" value="1"/>
</dbReference>
<dbReference type="GO" id="GO:0005829">
    <property type="term" value="C:cytosol"/>
    <property type="evidence" value="ECO:0007669"/>
    <property type="project" value="TreeGrafter"/>
</dbReference>
<dbReference type="GO" id="GO:0043130">
    <property type="term" value="F:ubiquitin binding"/>
    <property type="evidence" value="ECO:0007669"/>
    <property type="project" value="TreeGrafter"/>
</dbReference>
<dbReference type="GO" id="GO:0031593">
    <property type="term" value="F:polyubiquitin modification-dependent protein binding"/>
    <property type="evidence" value="ECO:0007669"/>
    <property type="project" value="TreeGrafter"/>
</dbReference>
<dbReference type="FunFam" id="1.10.8.10:FF:000003">
    <property type="entry name" value="UV excision repair protein RAD23 homolog"/>
    <property type="match status" value="1"/>
</dbReference>
<name>A0A1B0BQI5_9MUSC</name>
<dbReference type="InterPro" id="IPR000626">
    <property type="entry name" value="Ubiquitin-like_dom"/>
</dbReference>
<dbReference type="CDD" id="cd01805">
    <property type="entry name" value="Ubl_Rad23"/>
    <property type="match status" value="1"/>
</dbReference>
<evidence type="ECO:0000259" key="2">
    <source>
        <dbReference type="PROSITE" id="PS50030"/>
    </source>
</evidence>
<dbReference type="SMART" id="SM00213">
    <property type="entry name" value="UBQ"/>
    <property type="match status" value="1"/>
</dbReference>
<feature type="region of interest" description="Disordered" evidence="1">
    <location>
        <begin position="254"/>
        <end position="273"/>
    </location>
</feature>
<keyword evidence="5" id="KW-1185">Reference proteome</keyword>
<feature type="domain" description="UBA" evidence="2">
    <location>
        <begin position="136"/>
        <end position="178"/>
    </location>
</feature>
<evidence type="ECO:0000313" key="4">
    <source>
        <dbReference type="EnsemblMetazoa" id="GPPI037436-PA"/>
    </source>
</evidence>
<sequence>MKLQIKTLNRKSLVVDIEPSQTVYDLKKELCLYPDVGVQPEFQKLIYAGKILSNQDHLSVYNIDTNKFLVVMILKQPLEKSPPPIKENKEESSTSVAAEESSIESKPPDSELTPPVASAAKEDECKIAPVSNAKKSKDNRDKLVEQIVSMGYDEPDVRRALEASFNNPERAIEYLIEGIPAAPLAEGEIMAADSDSEMSPMDVFGTDPIFQSLRTTVQQHPELIDAAIQQIGDANASLLEMIDSNQEEFLDMLINSPNDDDDEDEASVEGEDD</sequence>
<dbReference type="GO" id="GO:0006289">
    <property type="term" value="P:nucleotide-excision repair"/>
    <property type="evidence" value="ECO:0007669"/>
    <property type="project" value="InterPro"/>
</dbReference>
<proteinExistence type="predicted"/>
<dbReference type="VEuPathDB" id="VectorBase:GPPI037436"/>
<reference evidence="5" key="1">
    <citation type="submission" date="2015-01" db="EMBL/GenBank/DDBJ databases">
        <authorList>
            <person name="Aksoy S."/>
            <person name="Warren W."/>
            <person name="Wilson R.K."/>
        </authorList>
    </citation>
    <scope>NUCLEOTIDE SEQUENCE [LARGE SCALE GENOMIC DNA]</scope>
    <source>
        <strain evidence="5">IAEA</strain>
    </source>
</reference>
<dbReference type="Gene3D" id="1.10.8.10">
    <property type="entry name" value="DNA helicase RuvA subunit, C-terminal domain"/>
    <property type="match status" value="1"/>
</dbReference>
<evidence type="ECO:0008006" key="6">
    <source>
        <dbReference type="Google" id="ProtNLM"/>
    </source>
</evidence>
<dbReference type="AlphaFoldDB" id="A0A1B0BQI5"/>
<reference evidence="4" key="2">
    <citation type="submission" date="2020-05" db="UniProtKB">
        <authorList>
            <consortium name="EnsemblMetazoa"/>
        </authorList>
    </citation>
    <scope>IDENTIFICATION</scope>
    <source>
        <strain evidence="4">IAEA</strain>
    </source>
</reference>
<dbReference type="Gene3D" id="1.10.10.540">
    <property type="entry name" value="XPC-binding domain"/>
    <property type="match status" value="1"/>
</dbReference>
<dbReference type="SMART" id="SM00165">
    <property type="entry name" value="UBA"/>
    <property type="match status" value="1"/>
</dbReference>
<dbReference type="EMBL" id="JXJN01018637">
    <property type="status" value="NOT_ANNOTATED_CDS"/>
    <property type="molecule type" value="Genomic_DNA"/>
</dbReference>
<dbReference type="PANTHER" id="PTHR10621:SF0">
    <property type="entry name" value="UV EXCISION REPAIR PROTEIN RAD23"/>
    <property type="match status" value="1"/>
</dbReference>
<feature type="domain" description="Ubiquitin-like" evidence="3">
    <location>
        <begin position="1"/>
        <end position="73"/>
    </location>
</feature>
<evidence type="ECO:0000259" key="3">
    <source>
        <dbReference type="PROSITE" id="PS50053"/>
    </source>
</evidence>
<dbReference type="InterPro" id="IPR009060">
    <property type="entry name" value="UBA-like_sf"/>
</dbReference>
<dbReference type="SUPFAM" id="SSF54236">
    <property type="entry name" value="Ubiquitin-like"/>
    <property type="match status" value="1"/>
</dbReference>
<evidence type="ECO:0000313" key="5">
    <source>
        <dbReference type="Proteomes" id="UP000092460"/>
    </source>
</evidence>
<dbReference type="STRING" id="67801.A0A1B0BQI5"/>
<evidence type="ECO:0000256" key="1">
    <source>
        <dbReference type="SAM" id="MobiDB-lite"/>
    </source>
</evidence>
<dbReference type="GO" id="GO:0003684">
    <property type="term" value="F:damaged DNA binding"/>
    <property type="evidence" value="ECO:0007669"/>
    <property type="project" value="InterPro"/>
</dbReference>
<dbReference type="SUPFAM" id="SSF101238">
    <property type="entry name" value="XPC-binding domain"/>
    <property type="match status" value="1"/>
</dbReference>
<feature type="compositionally biased region" description="Acidic residues" evidence="1">
    <location>
        <begin position="258"/>
        <end position="273"/>
    </location>
</feature>
<dbReference type="Proteomes" id="UP000092460">
    <property type="component" value="Unassembled WGS sequence"/>
</dbReference>
<dbReference type="InterPro" id="IPR015360">
    <property type="entry name" value="XPC-bd"/>
</dbReference>
<dbReference type="InterPro" id="IPR036353">
    <property type="entry name" value="XPC-bd_sf"/>
</dbReference>
<dbReference type="Gene3D" id="3.10.20.90">
    <property type="entry name" value="Phosphatidylinositol 3-kinase Catalytic Subunit, Chain A, domain 1"/>
    <property type="match status" value="1"/>
</dbReference>
<dbReference type="SUPFAM" id="SSF46934">
    <property type="entry name" value="UBA-like"/>
    <property type="match status" value="1"/>
</dbReference>
<dbReference type="GO" id="GO:0005654">
    <property type="term" value="C:nucleoplasm"/>
    <property type="evidence" value="ECO:0007669"/>
    <property type="project" value="TreeGrafter"/>
</dbReference>
<dbReference type="PANTHER" id="PTHR10621">
    <property type="entry name" value="UV EXCISION REPAIR PROTEIN RAD23"/>
    <property type="match status" value="1"/>
</dbReference>
<dbReference type="GO" id="GO:0043161">
    <property type="term" value="P:proteasome-mediated ubiquitin-dependent protein catabolic process"/>
    <property type="evidence" value="ECO:0007669"/>
    <property type="project" value="InterPro"/>
</dbReference>